<keyword evidence="2 7" id="KW-0489">Methyltransferase</keyword>
<evidence type="ECO:0000256" key="3">
    <source>
        <dbReference type="ARBA" id="ARBA00022679"/>
    </source>
</evidence>
<dbReference type="PANTHER" id="PTHR13370:SF3">
    <property type="entry name" value="TRNA (GUANINE(10)-N2)-METHYLTRANSFERASE HOMOLOG"/>
    <property type="match status" value="1"/>
</dbReference>
<dbReference type="PRINTS" id="PR00508">
    <property type="entry name" value="S21N4MTFRASE"/>
</dbReference>
<dbReference type="SUPFAM" id="SSF53335">
    <property type="entry name" value="S-adenosyl-L-methionine-dependent methyltransferases"/>
    <property type="match status" value="1"/>
</dbReference>
<dbReference type="GO" id="GO:0005737">
    <property type="term" value="C:cytoplasm"/>
    <property type="evidence" value="ECO:0007669"/>
    <property type="project" value="TreeGrafter"/>
</dbReference>
<accession>A0A4R5CT44</accession>
<protein>
    <recommendedName>
        <fullName evidence="4">Methyltransferase</fullName>
        <ecNumber evidence="4">2.1.1.-</ecNumber>
    </recommendedName>
</protein>
<dbReference type="GO" id="GO:0008170">
    <property type="term" value="F:N-methyltransferase activity"/>
    <property type="evidence" value="ECO:0007669"/>
    <property type="project" value="InterPro"/>
</dbReference>
<dbReference type="InParanoid" id="A0A4R5CT44"/>
<keyword evidence="3 7" id="KW-0808">Transferase</keyword>
<dbReference type="AlphaFoldDB" id="A0A4R5CT44"/>
<dbReference type="InterPro" id="IPR002052">
    <property type="entry name" value="DNA_methylase_N6_adenine_CS"/>
</dbReference>
<dbReference type="PROSITE" id="PS00092">
    <property type="entry name" value="N6_MTASE"/>
    <property type="match status" value="1"/>
</dbReference>
<feature type="domain" description="DNA methylase N-4/N-6" evidence="6">
    <location>
        <begin position="9"/>
        <end position="210"/>
    </location>
</feature>
<dbReference type="OrthoDB" id="9773060at2"/>
<comment type="similarity">
    <text evidence="1 4">Belongs to the N(4)/N(6)-methyltransferase family.</text>
</comment>
<evidence type="ECO:0000259" key="6">
    <source>
        <dbReference type="Pfam" id="PF01555"/>
    </source>
</evidence>
<dbReference type="Pfam" id="PF01555">
    <property type="entry name" value="N6_N4_Mtase"/>
    <property type="match status" value="1"/>
</dbReference>
<dbReference type="EMBL" id="SMKZ01000032">
    <property type="protein sequence ID" value="TDE03456.1"/>
    <property type="molecule type" value="Genomic_DNA"/>
</dbReference>
<evidence type="ECO:0000256" key="1">
    <source>
        <dbReference type="ARBA" id="ARBA00006594"/>
    </source>
</evidence>
<dbReference type="PANTHER" id="PTHR13370">
    <property type="entry name" value="RNA METHYLASE-RELATED"/>
    <property type="match status" value="1"/>
</dbReference>
<dbReference type="Gene3D" id="3.40.50.150">
    <property type="entry name" value="Vaccinia Virus protein VP39"/>
    <property type="match status" value="1"/>
</dbReference>
<evidence type="ECO:0000313" key="7">
    <source>
        <dbReference type="EMBL" id="TDE03456.1"/>
    </source>
</evidence>
<dbReference type="EC" id="2.1.1.-" evidence="4"/>
<name>A0A4R5CT44_9ACTN</name>
<dbReference type="GO" id="GO:0032259">
    <property type="term" value="P:methylation"/>
    <property type="evidence" value="ECO:0007669"/>
    <property type="project" value="UniProtKB-KW"/>
</dbReference>
<evidence type="ECO:0000313" key="8">
    <source>
        <dbReference type="Proteomes" id="UP000294739"/>
    </source>
</evidence>
<feature type="region of interest" description="Disordered" evidence="5">
    <location>
        <begin position="1"/>
        <end position="29"/>
    </location>
</feature>
<sequence>MESLPDRTVDAVLTDPPYSSGGRRENARSIRKSMNRGVEDDDWIRGDAMSTTGFIYLLRLCGIQWRRVLKPGGHALSFIDWRMAPNLVAALETADLRQHPILVWDKAKLGMGAIFRNQHEFIVHVTAGNPSDPQRRDVPNVLRYPSVRDGDHPTEKPGALLQTLLSVVTPPGGLVLDPFAGSGSTLQAARALGHSAIGIEADERFCEVIAKRLDQGVLDFGGAA</sequence>
<comment type="caution">
    <text evidence="7">The sequence shown here is derived from an EMBL/GenBank/DDBJ whole genome shotgun (WGS) entry which is preliminary data.</text>
</comment>
<dbReference type="Proteomes" id="UP000294739">
    <property type="component" value="Unassembled WGS sequence"/>
</dbReference>
<keyword evidence="8" id="KW-1185">Reference proteome</keyword>
<gene>
    <name evidence="7" type="ORF">E1269_20630</name>
</gene>
<dbReference type="GO" id="GO:0009007">
    <property type="term" value="F:site-specific DNA-methyltransferase (adenine-specific) activity"/>
    <property type="evidence" value="ECO:0007669"/>
    <property type="project" value="TreeGrafter"/>
</dbReference>
<evidence type="ECO:0000256" key="2">
    <source>
        <dbReference type="ARBA" id="ARBA00022603"/>
    </source>
</evidence>
<dbReference type="GO" id="GO:0003677">
    <property type="term" value="F:DNA binding"/>
    <property type="evidence" value="ECO:0007669"/>
    <property type="project" value="InterPro"/>
</dbReference>
<dbReference type="InterPro" id="IPR029063">
    <property type="entry name" value="SAM-dependent_MTases_sf"/>
</dbReference>
<reference evidence="7 8" key="1">
    <citation type="submission" date="2019-03" db="EMBL/GenBank/DDBJ databases">
        <title>Draft genome sequences of novel Actinobacteria.</title>
        <authorList>
            <person name="Sahin N."/>
            <person name="Ay H."/>
            <person name="Saygin H."/>
        </authorList>
    </citation>
    <scope>NUCLEOTIDE SEQUENCE [LARGE SCALE GENOMIC DNA]</scope>
    <source>
        <strain evidence="7 8">5K138</strain>
    </source>
</reference>
<organism evidence="7 8">
    <name type="scientific">Jiangella asiatica</name>
    <dbReference type="NCBI Taxonomy" id="2530372"/>
    <lineage>
        <taxon>Bacteria</taxon>
        <taxon>Bacillati</taxon>
        <taxon>Actinomycetota</taxon>
        <taxon>Actinomycetes</taxon>
        <taxon>Jiangellales</taxon>
        <taxon>Jiangellaceae</taxon>
        <taxon>Jiangella</taxon>
    </lineage>
</organism>
<dbReference type="InterPro" id="IPR002941">
    <property type="entry name" value="DNA_methylase_N4/N6"/>
</dbReference>
<dbReference type="CDD" id="cd02440">
    <property type="entry name" value="AdoMet_MTases"/>
    <property type="match status" value="1"/>
</dbReference>
<proteinExistence type="inferred from homology"/>
<evidence type="ECO:0000256" key="5">
    <source>
        <dbReference type="SAM" id="MobiDB-lite"/>
    </source>
</evidence>
<dbReference type="InterPro" id="IPR001091">
    <property type="entry name" value="RM_Methyltransferase"/>
</dbReference>
<evidence type="ECO:0000256" key="4">
    <source>
        <dbReference type="RuleBase" id="RU362026"/>
    </source>
</evidence>